<keyword evidence="3" id="KW-1185">Reference proteome</keyword>
<feature type="compositionally biased region" description="Low complexity" evidence="1">
    <location>
        <begin position="192"/>
        <end position="205"/>
    </location>
</feature>
<dbReference type="EMBL" id="JAUJFL010000003">
    <property type="protein sequence ID" value="KAK2607638.1"/>
    <property type="molecule type" value="Genomic_DNA"/>
</dbReference>
<feature type="region of interest" description="Disordered" evidence="1">
    <location>
        <begin position="921"/>
        <end position="950"/>
    </location>
</feature>
<feature type="region of interest" description="Disordered" evidence="1">
    <location>
        <begin position="515"/>
        <end position="565"/>
    </location>
</feature>
<feature type="compositionally biased region" description="Low complexity" evidence="1">
    <location>
        <begin position="636"/>
        <end position="652"/>
    </location>
</feature>
<accession>A0AAD9SHH5</accession>
<feature type="compositionally biased region" description="Pro residues" evidence="1">
    <location>
        <begin position="520"/>
        <end position="530"/>
    </location>
</feature>
<feature type="region of interest" description="Disordered" evidence="1">
    <location>
        <begin position="189"/>
        <end position="258"/>
    </location>
</feature>
<comment type="caution">
    <text evidence="2">The sequence shown here is derived from an EMBL/GenBank/DDBJ whole genome shotgun (WGS) entry which is preliminary data.</text>
</comment>
<feature type="region of interest" description="Disordered" evidence="1">
    <location>
        <begin position="330"/>
        <end position="369"/>
    </location>
</feature>
<reference evidence="2" key="1">
    <citation type="submission" date="2023-06" db="EMBL/GenBank/DDBJ databases">
        <authorList>
            <person name="Noh H."/>
        </authorList>
    </citation>
    <scope>NUCLEOTIDE SEQUENCE</scope>
    <source>
        <strain evidence="2">DUCC20226</strain>
    </source>
</reference>
<name>A0AAD9SHH5_PHOAM</name>
<proteinExistence type="predicted"/>
<dbReference type="AlphaFoldDB" id="A0AAD9SHH5"/>
<feature type="region of interest" description="Disordered" evidence="1">
    <location>
        <begin position="623"/>
        <end position="723"/>
    </location>
</feature>
<feature type="compositionally biased region" description="Basic and acidic residues" evidence="1">
    <location>
        <begin position="623"/>
        <end position="634"/>
    </location>
</feature>
<feature type="compositionally biased region" description="Low complexity" evidence="1">
    <location>
        <begin position="926"/>
        <end position="941"/>
    </location>
</feature>
<feature type="compositionally biased region" description="Polar residues" evidence="1">
    <location>
        <begin position="663"/>
        <end position="673"/>
    </location>
</feature>
<organism evidence="2 3">
    <name type="scientific">Phomopsis amygdali</name>
    <name type="common">Fusicoccum amygdali</name>
    <dbReference type="NCBI Taxonomy" id="1214568"/>
    <lineage>
        <taxon>Eukaryota</taxon>
        <taxon>Fungi</taxon>
        <taxon>Dikarya</taxon>
        <taxon>Ascomycota</taxon>
        <taxon>Pezizomycotina</taxon>
        <taxon>Sordariomycetes</taxon>
        <taxon>Sordariomycetidae</taxon>
        <taxon>Diaporthales</taxon>
        <taxon>Diaporthaceae</taxon>
        <taxon>Diaporthe</taxon>
    </lineage>
</organism>
<feature type="region of interest" description="Disordered" evidence="1">
    <location>
        <begin position="852"/>
        <end position="887"/>
    </location>
</feature>
<feature type="compositionally biased region" description="Basic and acidic residues" evidence="1">
    <location>
        <begin position="345"/>
        <end position="359"/>
    </location>
</feature>
<feature type="compositionally biased region" description="Low complexity" evidence="1">
    <location>
        <begin position="238"/>
        <end position="249"/>
    </location>
</feature>
<evidence type="ECO:0000256" key="1">
    <source>
        <dbReference type="SAM" id="MobiDB-lite"/>
    </source>
</evidence>
<feature type="compositionally biased region" description="Low complexity" evidence="1">
    <location>
        <begin position="555"/>
        <end position="565"/>
    </location>
</feature>
<gene>
    <name evidence="2" type="ORF">N8I77_006301</name>
</gene>
<feature type="region of interest" description="Disordered" evidence="1">
    <location>
        <begin position="1042"/>
        <end position="1073"/>
    </location>
</feature>
<feature type="compositionally biased region" description="Polar residues" evidence="1">
    <location>
        <begin position="687"/>
        <end position="721"/>
    </location>
</feature>
<feature type="compositionally biased region" description="Basic and acidic residues" evidence="1">
    <location>
        <begin position="653"/>
        <end position="662"/>
    </location>
</feature>
<evidence type="ECO:0000313" key="3">
    <source>
        <dbReference type="Proteomes" id="UP001265746"/>
    </source>
</evidence>
<protein>
    <submittedName>
        <fullName evidence="2">Uncharacterized protein</fullName>
    </submittedName>
</protein>
<feature type="compositionally biased region" description="Low complexity" evidence="1">
    <location>
        <begin position="531"/>
        <end position="547"/>
    </location>
</feature>
<sequence>MPTSNTRKRVRKLLKELWELQVEDVPMTASTLLKIKYLLGGSTRCNHIEVVSPRFLADLPACPLEITDSRLPKFIPTSSFVRCQLEDQKLIGSRSHHCQQDPIALPAILSLLDLVASSKATPRKSTHATQFRWHCSLTHRTHVIFAFTDFKMKSRVYSVEELLNLRASASSDILEHLFQGNQLPEMVRNKSRVNSVSSRSYNSNSLKRDRKKTMDDSSTASEEVVFKGNMSRRHIKQDPAPVDNNNNPKAPAPTPAPVLPDQSVASAVASAPDPNQLMEWKYRGRSESEVMVNEPLPAPTGLTAQHSEGFQRFYKAVVSPTHVRVTAGGRIVPNTRNPASPTAKRPKDTESAINDEKAEPAPVPASAAKQPAAIMGMPHPMPFFYPGYPGMPPVHPMTGMPMPMMPPGFPFPMPMPAVPTVSSTEEATHKENLNKRAEEYKSPYEPQPGKTGVKLSPPDQFDHTKPFMYNGQQWMFPMFPAPYPGFLRMPPPGYAGHVPGPPMMMPPQMPMAPMMGPMGPMGPPGHPPSAGPSTMTTAAPSSSRQSTPQPPSKPPISSIRPSQITRKQIDGLRANLKYHEDQLQYNKHQIDEKDMQHKIEMLNSDIERFEKVFRAQAGFEAKHYPKTDKDKDEVTSSSGRSSAPSSKTQSQSEESKESKESKATTMTNASNCQPKLRKKDRSRDSVGINSNKSSAASYTMEDSTQDRSIGSTQAGMKSSLPSGAVRAPVFQPRSVSTISCPVPNGKAETWKAAKSDRGITQEELEAAEKKLLAVGSKAWNLPHEPNVMSSQPYNGGSPRGHNDLGVPYLVGTLPRGVNPYINHRFEYEYNRRLTDEEVQARHLYFGKAPRSVSQGLPKYDGRNFYPPSPVKHATPSESPSVRRSRIPTGVREVDYGFAVPNGREVDPFRAVATRDTLPKAEEALDSSKASSVKSAQSFSSQADDHAEEFEKALAESKKLEGTEASQESFSGANVNETKSLDYNDARSNGTSSKLWQSMLKRGFTASDVLPSTVTSTTAQGYLPHFTGHATASLSPTLSGTITSPIRDSSVKDADTNPNGSTFMAPKGGENAPPVAADRVSISDTLRNMVGMKSPAWAH</sequence>
<evidence type="ECO:0000313" key="2">
    <source>
        <dbReference type="EMBL" id="KAK2607638.1"/>
    </source>
</evidence>
<dbReference type="Proteomes" id="UP001265746">
    <property type="component" value="Unassembled WGS sequence"/>
</dbReference>